<keyword evidence="3" id="KW-1185">Reference proteome</keyword>
<evidence type="ECO:0000313" key="2">
    <source>
        <dbReference type="EMBL" id="TGN64180.1"/>
    </source>
</evidence>
<feature type="transmembrane region" description="Helical" evidence="1">
    <location>
        <begin position="207"/>
        <end position="228"/>
    </location>
</feature>
<dbReference type="Pfam" id="PF14329">
    <property type="entry name" value="DUF4386"/>
    <property type="match status" value="1"/>
</dbReference>
<keyword evidence="1" id="KW-0472">Membrane</keyword>
<feature type="transmembrane region" description="Helical" evidence="1">
    <location>
        <begin position="100"/>
        <end position="122"/>
    </location>
</feature>
<dbReference type="EMBL" id="SRRO01000001">
    <property type="protein sequence ID" value="TGN64180.1"/>
    <property type="molecule type" value="Genomic_DNA"/>
</dbReference>
<dbReference type="AlphaFoldDB" id="A0A4Z1CK43"/>
<feature type="transmembrane region" description="Helical" evidence="1">
    <location>
        <begin position="67"/>
        <end position="91"/>
    </location>
</feature>
<dbReference type="OrthoDB" id="1160166at2"/>
<proteinExistence type="predicted"/>
<organism evidence="2 3">
    <name type="scientific">Nocardioides eburneiflavus</name>
    <dbReference type="NCBI Taxonomy" id="2518372"/>
    <lineage>
        <taxon>Bacteria</taxon>
        <taxon>Bacillati</taxon>
        <taxon>Actinomycetota</taxon>
        <taxon>Actinomycetes</taxon>
        <taxon>Propionibacteriales</taxon>
        <taxon>Nocardioidaceae</taxon>
        <taxon>Nocardioides</taxon>
    </lineage>
</organism>
<keyword evidence="1" id="KW-1133">Transmembrane helix</keyword>
<dbReference type="RefSeq" id="WP_135838708.1">
    <property type="nucleotide sequence ID" value="NZ_SRRO01000001.1"/>
</dbReference>
<feature type="transmembrane region" description="Helical" evidence="1">
    <location>
        <begin position="30"/>
        <end position="47"/>
    </location>
</feature>
<comment type="caution">
    <text evidence="2">The sequence shown here is derived from an EMBL/GenBank/DDBJ whole genome shotgun (WGS) entry which is preliminary data.</text>
</comment>
<dbReference type="InterPro" id="IPR025495">
    <property type="entry name" value="DUF4386"/>
</dbReference>
<reference evidence="2 3" key="1">
    <citation type="submission" date="2019-04" db="EMBL/GenBank/DDBJ databases">
        <title>Three New Species of Nocardioides, Nocardioides euryhalodurans sp. nov., Nocardioides seonyuensis sp. nov. and Nocardioides eburneoflavus sp. nov. Isolated from Soil.</title>
        <authorList>
            <person name="Roh S.G."/>
            <person name="Lee C."/>
            <person name="Kim M.-K."/>
            <person name="Kim S.B."/>
        </authorList>
    </citation>
    <scope>NUCLEOTIDE SEQUENCE [LARGE SCALE GENOMIC DNA]</scope>
    <source>
        <strain evidence="2 3">MMS17-SY213</strain>
    </source>
</reference>
<accession>A0A4Z1CK43</accession>
<protein>
    <submittedName>
        <fullName evidence="2">DUF4386 domain-containing protein</fullName>
    </submittedName>
</protein>
<feature type="transmembrane region" description="Helical" evidence="1">
    <location>
        <begin position="183"/>
        <end position="201"/>
    </location>
</feature>
<feature type="transmembrane region" description="Helical" evidence="1">
    <location>
        <begin position="151"/>
        <end position="171"/>
    </location>
</feature>
<evidence type="ECO:0000256" key="1">
    <source>
        <dbReference type="SAM" id="Phobius"/>
    </source>
</evidence>
<dbReference type="Proteomes" id="UP000297496">
    <property type="component" value="Unassembled WGS sequence"/>
</dbReference>
<evidence type="ECO:0000313" key="3">
    <source>
        <dbReference type="Proteomes" id="UP000297496"/>
    </source>
</evidence>
<sequence length="236" mass="24402">MSTAHATAQPSSRPKAPSALDHASARTTGAFYLALAVAGGLGFLVVRPMLADADPLTTLTQLREREILARTLIGLEMALVAFQVLAALWFFRLFRAVDAFAAGAIAVLGVLNAVAIMGSAAATATSLEAALGTAGGDAGSPQLLLALSEHFWGVGNLFFGLWLVPMGVCVLRSGTMPRLLGRLLVVGGAGYVLSGFVTYLWPDASVVPELLVVPATVGEVWILGYLLVRGAGRVSG</sequence>
<name>A0A4Z1CK43_9ACTN</name>
<gene>
    <name evidence="2" type="ORF">EXE59_09630</name>
</gene>
<keyword evidence="1" id="KW-0812">Transmembrane</keyword>